<dbReference type="Pfam" id="PF01348">
    <property type="entry name" value="Intron_maturas2"/>
    <property type="match status" value="1"/>
</dbReference>
<dbReference type="GO" id="GO:0003964">
    <property type="term" value="F:RNA-directed DNA polymerase activity"/>
    <property type="evidence" value="ECO:0007669"/>
    <property type="project" value="UniProtKB-KW"/>
</dbReference>
<name>A0A1T5LQG0_9FIRM</name>
<dbReference type="PANTHER" id="PTHR34047">
    <property type="entry name" value="NUCLEAR INTRON MATURASE 1, MITOCHONDRIAL-RELATED"/>
    <property type="match status" value="1"/>
</dbReference>
<dbReference type="SUPFAM" id="SSF56672">
    <property type="entry name" value="DNA/RNA polymerases"/>
    <property type="match status" value="1"/>
</dbReference>
<dbReference type="AlphaFoldDB" id="A0A1T5LQG0"/>
<keyword evidence="2" id="KW-0695">RNA-directed DNA polymerase</keyword>
<gene>
    <name evidence="2" type="ORF">SAMN02194393_03184</name>
</gene>
<dbReference type="InterPro" id="IPR024937">
    <property type="entry name" value="Domain_X"/>
</dbReference>
<dbReference type="Pfam" id="PF21368">
    <property type="entry name" value="AI2M-like_HNH"/>
    <property type="match status" value="1"/>
</dbReference>
<accession>A0A1T5LQG0</accession>
<keyword evidence="2" id="KW-0548">Nucleotidyltransferase</keyword>
<feature type="domain" description="Reverse transcriptase" evidence="1">
    <location>
        <begin position="88"/>
        <end position="384"/>
    </location>
</feature>
<dbReference type="PANTHER" id="PTHR34047:SF8">
    <property type="entry name" value="PROTEIN YKFC"/>
    <property type="match status" value="1"/>
</dbReference>
<dbReference type="STRING" id="36842.SAMN02194393_03184"/>
<keyword evidence="3" id="KW-1185">Reference proteome</keyword>
<dbReference type="Pfam" id="PF00078">
    <property type="entry name" value="RVT_1"/>
    <property type="match status" value="1"/>
</dbReference>
<sequence>MAKGSSLSFNTKTEGCVETLRNPVDVLKNLTKQAKKPEYKYKRLYRNFYNPEFYILAYKNIYATKGSMTPGIDGRTIDNMSLSRINKIINKMRDKSYQPNPVKRVYIDKKNSSKKRPLGIPSADDKLIQGVTRLILESIFEPNFSINSHGFRPKRSCHTALTQIQKKFKGVKWFIEGDIRACFDSFDHHILIDIIRQRVADEHFIALLWKFLRAGYMEQFIYEKTHSGAPQGSGISPILANIYLNKLDEFMDKYKSKFDIGERKRRKVNPKYTKHQRAMFKCTENWEGMSADEKKTALKKRKEHRKLMQEQPYYLANDSTFKRLQYGRYADDFIIGIIGSKQDAQKVKSDIARFINNAMKLEMSMEKSKITHSSDMARFLGYDITVSRSNSLKKNSKGQMVKAWYGAVQLYVPHDKWFNKLMEYKALKIEKDIDGKDKWIPTHRGQLINMSDEAIVGKYNSEIRGLYNYYCLANNATVLSNFGHIMEYSMYKTFAGKYRTSMSKIIKQYKRNGVFTVNYMTKQGIKQTTFYNDGFKRKKGYTLEYTDLLPQFQKYIRPNSLIAQLRSKTCELCGETKEEITIHQVKKLKDLKGNHEWERIMIGKRRKTMAVCIDCHNIIHYNC</sequence>
<dbReference type="InterPro" id="IPR051083">
    <property type="entry name" value="GrpII_Intron_Splice-Mob/Def"/>
</dbReference>
<dbReference type="InterPro" id="IPR049030">
    <property type="entry name" value="AI2M-like_HNH"/>
</dbReference>
<dbReference type="CDD" id="cd01651">
    <property type="entry name" value="RT_G2_intron"/>
    <property type="match status" value="1"/>
</dbReference>
<evidence type="ECO:0000259" key="1">
    <source>
        <dbReference type="PROSITE" id="PS50878"/>
    </source>
</evidence>
<keyword evidence="2" id="KW-0808">Transferase</keyword>
<dbReference type="Proteomes" id="UP000190285">
    <property type="component" value="Unassembled WGS sequence"/>
</dbReference>
<organism evidence="2 3">
    <name type="scientific">Maledivibacter halophilus</name>
    <dbReference type="NCBI Taxonomy" id="36842"/>
    <lineage>
        <taxon>Bacteria</taxon>
        <taxon>Bacillati</taxon>
        <taxon>Bacillota</taxon>
        <taxon>Clostridia</taxon>
        <taxon>Peptostreptococcales</taxon>
        <taxon>Caminicellaceae</taxon>
        <taxon>Maledivibacter</taxon>
    </lineage>
</organism>
<reference evidence="2 3" key="1">
    <citation type="submission" date="2017-02" db="EMBL/GenBank/DDBJ databases">
        <authorList>
            <person name="Peterson S.W."/>
        </authorList>
    </citation>
    <scope>NUCLEOTIDE SEQUENCE [LARGE SCALE GENOMIC DNA]</scope>
    <source>
        <strain evidence="2 3">M1</strain>
    </source>
</reference>
<dbReference type="EMBL" id="FUZT01000007">
    <property type="protein sequence ID" value="SKC77779.1"/>
    <property type="molecule type" value="Genomic_DNA"/>
</dbReference>
<protein>
    <submittedName>
        <fullName evidence="2">Group II intron reverse transcriptase/maturase</fullName>
    </submittedName>
</protein>
<dbReference type="InterPro" id="IPR043502">
    <property type="entry name" value="DNA/RNA_pol_sf"/>
</dbReference>
<dbReference type="InterPro" id="IPR000477">
    <property type="entry name" value="RT_dom"/>
</dbReference>
<evidence type="ECO:0000313" key="3">
    <source>
        <dbReference type="Proteomes" id="UP000190285"/>
    </source>
</evidence>
<dbReference type="GO" id="GO:0006397">
    <property type="term" value="P:mRNA processing"/>
    <property type="evidence" value="ECO:0007669"/>
    <property type="project" value="InterPro"/>
</dbReference>
<dbReference type="PROSITE" id="PS50878">
    <property type="entry name" value="RT_POL"/>
    <property type="match status" value="1"/>
</dbReference>
<evidence type="ECO:0000313" key="2">
    <source>
        <dbReference type="EMBL" id="SKC77779.1"/>
    </source>
</evidence>
<proteinExistence type="predicted"/>